<organism evidence="1 2">
    <name type="scientific">Methylobacterium nonmethylotrophicum</name>
    <dbReference type="NCBI Taxonomy" id="1141884"/>
    <lineage>
        <taxon>Bacteria</taxon>
        <taxon>Pseudomonadati</taxon>
        <taxon>Pseudomonadota</taxon>
        <taxon>Alphaproteobacteria</taxon>
        <taxon>Hyphomicrobiales</taxon>
        <taxon>Methylobacteriaceae</taxon>
        <taxon>Methylobacterium</taxon>
    </lineage>
</organism>
<keyword evidence="2" id="KW-1185">Reference proteome</keyword>
<dbReference type="RefSeq" id="WP_135416506.1">
    <property type="nucleotide sequence ID" value="NZ_SRLB01000012.1"/>
</dbReference>
<protein>
    <submittedName>
        <fullName evidence="1">Uncharacterized protein</fullName>
    </submittedName>
</protein>
<evidence type="ECO:0000313" key="1">
    <source>
        <dbReference type="EMBL" id="TGD98071.1"/>
    </source>
</evidence>
<dbReference type="AlphaFoldDB" id="A0A4Z0NPM5"/>
<proteinExistence type="predicted"/>
<name>A0A4Z0NPM5_9HYPH</name>
<dbReference type="Proteomes" id="UP000297535">
    <property type="component" value="Unassembled WGS sequence"/>
</dbReference>
<reference evidence="1 2" key="1">
    <citation type="submission" date="2019-04" db="EMBL/GenBank/DDBJ databases">
        <authorList>
            <person name="Feng G."/>
            <person name="Zhu H."/>
        </authorList>
    </citation>
    <scope>NUCLEOTIDE SEQUENCE [LARGE SCALE GENOMIC DNA]</scope>
    <source>
        <strain evidence="1 2">6HR-1</strain>
    </source>
</reference>
<comment type="caution">
    <text evidence="1">The sequence shown here is derived from an EMBL/GenBank/DDBJ whole genome shotgun (WGS) entry which is preliminary data.</text>
</comment>
<dbReference type="EMBL" id="SRLB01000012">
    <property type="protein sequence ID" value="TGD98071.1"/>
    <property type="molecule type" value="Genomic_DNA"/>
</dbReference>
<evidence type="ECO:0000313" key="2">
    <source>
        <dbReference type="Proteomes" id="UP000297535"/>
    </source>
</evidence>
<sequence>MAAAPNLFAAGAERLAYGLARNLTVSRNRLLGCPIRSIPLNITGSKRGQTANAALAEALVAANYREANVRPHRRLAPNLPLFAAE</sequence>
<gene>
    <name evidence="1" type="ORF">EU555_18160</name>
</gene>
<accession>A0A4Z0NPM5</accession>